<keyword evidence="3" id="KW-1185">Reference proteome</keyword>
<dbReference type="OrthoDB" id="9803627at2"/>
<keyword evidence="2" id="KW-0808">Transferase</keyword>
<dbReference type="Pfam" id="PF04230">
    <property type="entry name" value="PS_pyruv_trans"/>
    <property type="match status" value="1"/>
</dbReference>
<evidence type="ECO:0000313" key="2">
    <source>
        <dbReference type="EMBL" id="TXD93877.1"/>
    </source>
</evidence>
<dbReference type="RefSeq" id="WP_146931931.1">
    <property type="nucleotide sequence ID" value="NZ_CBCSHZ010000006.1"/>
</dbReference>
<evidence type="ECO:0000259" key="1">
    <source>
        <dbReference type="Pfam" id="PF04230"/>
    </source>
</evidence>
<dbReference type="AlphaFoldDB" id="A0A5C6ZSQ4"/>
<evidence type="ECO:0000313" key="3">
    <source>
        <dbReference type="Proteomes" id="UP000321367"/>
    </source>
</evidence>
<proteinExistence type="predicted"/>
<accession>A0A5C6ZSQ4</accession>
<gene>
    <name evidence="2" type="ORF">ES724_08095</name>
</gene>
<name>A0A5C6ZSQ4_9FLAO</name>
<dbReference type="InterPro" id="IPR007345">
    <property type="entry name" value="Polysacch_pyruvyl_Trfase"/>
</dbReference>
<organism evidence="2 3">
    <name type="scientific">Gillisia hiemivivida</name>
    <dbReference type="NCBI Taxonomy" id="291190"/>
    <lineage>
        <taxon>Bacteria</taxon>
        <taxon>Pseudomonadati</taxon>
        <taxon>Bacteroidota</taxon>
        <taxon>Flavobacteriia</taxon>
        <taxon>Flavobacteriales</taxon>
        <taxon>Flavobacteriaceae</taxon>
        <taxon>Gillisia</taxon>
    </lineage>
</organism>
<protein>
    <submittedName>
        <fullName evidence="2">Polysaccharide pyruvyl transferase family protein</fullName>
    </submittedName>
</protein>
<feature type="domain" description="Polysaccharide pyruvyl transferase" evidence="1">
    <location>
        <begin position="61"/>
        <end position="202"/>
    </location>
</feature>
<comment type="caution">
    <text evidence="2">The sequence shown here is derived from an EMBL/GenBank/DDBJ whole genome shotgun (WGS) entry which is preliminary data.</text>
</comment>
<dbReference type="GO" id="GO:0016740">
    <property type="term" value="F:transferase activity"/>
    <property type="evidence" value="ECO:0007669"/>
    <property type="project" value="UniProtKB-KW"/>
</dbReference>
<dbReference type="EMBL" id="VORY01000007">
    <property type="protein sequence ID" value="TXD93877.1"/>
    <property type="molecule type" value="Genomic_DNA"/>
</dbReference>
<dbReference type="Proteomes" id="UP000321367">
    <property type="component" value="Unassembled WGS sequence"/>
</dbReference>
<sequence length="277" mass="32575">MQDKIPLFYWSEIKFIFKQKENYGDLLSKYLVEKISGKEMKWIHPKKQPWYKWDKTNYVTIGSILHHASKNSIVWGSGIIDKEQHITKADYRAVRGPRTRKFLLKLGYECPEVYGDPALLLPKYYHPEAEKKYKLGIIPHYHDFKFVLDLYKNDTEILVIDLMTLDVEEVTKEILSCERTISSSLHGVIVSHAYGIPSIWVEFSDKIFGDGIKYRDYLESVEIPFYQAEFIRDKYSLERLQELLDKHENLPKGSKIKEIQKGLIESCPFRNSDDVTL</sequence>
<reference evidence="2 3" key="1">
    <citation type="submission" date="2019-08" db="EMBL/GenBank/DDBJ databases">
        <title>Genome sequence of Gillisia hiemivivida IC154 (type strain).</title>
        <authorList>
            <person name="Bowman J.P."/>
        </authorList>
    </citation>
    <scope>NUCLEOTIDE SEQUENCE [LARGE SCALE GENOMIC DNA]</scope>
    <source>
        <strain evidence="2 3">IC154</strain>
    </source>
</reference>